<feature type="transmembrane region" description="Helical" evidence="5">
    <location>
        <begin position="268"/>
        <end position="286"/>
    </location>
</feature>
<sequence>MEGLLTYWYLLPISIIIATIAMSSGIGGAVFFSPLFLLLLALEPAVAIGAALITEFFGFSSGVYAYSKARLIDYKLGINLLLFSIPPAIIGSLVADYFDPDILKTIFASGIIFIGWQLFAAYRQEEKEKNDQSIKMEFQENFESSLTDRGGNVYRYTVCNKPMGRFFALVGGFFLGMISVGLAELQEYHLVGRCRVPSRVAVATSVFVVVITVLVASVGHITHFVTQADPSKLQTVFKVVIFTVPGVVLGGQLGPLLQKRINPDVMKISISVLFVLIGLFLLGTLIF</sequence>
<keyword evidence="5" id="KW-1003">Cell membrane</keyword>
<dbReference type="PANTHER" id="PTHR43701:SF2">
    <property type="entry name" value="MEMBRANE TRANSPORTER PROTEIN YJNA-RELATED"/>
    <property type="match status" value="1"/>
</dbReference>
<comment type="subcellular location">
    <subcellularLocation>
        <location evidence="5">Cell membrane</location>
        <topology evidence="5">Multi-pass membrane protein</topology>
    </subcellularLocation>
    <subcellularLocation>
        <location evidence="1">Membrane</location>
        <topology evidence="1">Multi-pass membrane protein</topology>
    </subcellularLocation>
</comment>
<keyword evidence="7" id="KW-1185">Reference proteome</keyword>
<evidence type="ECO:0000256" key="3">
    <source>
        <dbReference type="ARBA" id="ARBA00022989"/>
    </source>
</evidence>
<dbReference type="PANTHER" id="PTHR43701">
    <property type="entry name" value="MEMBRANE TRANSPORTER PROTEIN MJ0441-RELATED"/>
    <property type="match status" value="1"/>
</dbReference>
<feature type="transmembrane region" description="Helical" evidence="5">
    <location>
        <begin position="46"/>
        <end position="66"/>
    </location>
</feature>
<gene>
    <name evidence="6" type="ORF">QQ020_15605</name>
</gene>
<protein>
    <recommendedName>
        <fullName evidence="5">Probable membrane transporter protein</fullName>
    </recommendedName>
</protein>
<dbReference type="RefSeq" id="WP_346758834.1">
    <property type="nucleotide sequence ID" value="NZ_JAUJEB010000003.1"/>
</dbReference>
<dbReference type="InterPro" id="IPR002781">
    <property type="entry name" value="TM_pro_TauE-like"/>
</dbReference>
<feature type="transmembrane region" description="Helical" evidence="5">
    <location>
        <begin position="104"/>
        <end position="122"/>
    </location>
</feature>
<keyword evidence="3 5" id="KW-1133">Transmembrane helix</keyword>
<feature type="transmembrane region" description="Helical" evidence="5">
    <location>
        <begin position="7"/>
        <end position="40"/>
    </location>
</feature>
<comment type="caution">
    <text evidence="6">The sequence shown here is derived from an EMBL/GenBank/DDBJ whole genome shotgun (WGS) entry which is preliminary data.</text>
</comment>
<comment type="similarity">
    <text evidence="5">Belongs to the 4-toluene sulfonate uptake permease (TSUP) (TC 2.A.102) family.</text>
</comment>
<feature type="transmembrane region" description="Helical" evidence="5">
    <location>
        <begin position="236"/>
        <end position="256"/>
    </location>
</feature>
<dbReference type="Pfam" id="PF01925">
    <property type="entry name" value="TauE"/>
    <property type="match status" value="1"/>
</dbReference>
<keyword evidence="4 5" id="KW-0472">Membrane</keyword>
<evidence type="ECO:0000256" key="4">
    <source>
        <dbReference type="ARBA" id="ARBA00023136"/>
    </source>
</evidence>
<evidence type="ECO:0000256" key="2">
    <source>
        <dbReference type="ARBA" id="ARBA00022692"/>
    </source>
</evidence>
<accession>A0ABT8L8D7</accession>
<organism evidence="6 7">
    <name type="scientific">Agaribacillus aureus</name>
    <dbReference type="NCBI Taxonomy" id="3051825"/>
    <lineage>
        <taxon>Bacteria</taxon>
        <taxon>Pseudomonadati</taxon>
        <taxon>Bacteroidota</taxon>
        <taxon>Cytophagia</taxon>
        <taxon>Cytophagales</taxon>
        <taxon>Splendidivirgaceae</taxon>
        <taxon>Agaribacillus</taxon>
    </lineage>
</organism>
<feature type="transmembrane region" description="Helical" evidence="5">
    <location>
        <begin position="203"/>
        <end position="224"/>
    </location>
</feature>
<dbReference type="EMBL" id="JAUJEB010000003">
    <property type="protein sequence ID" value="MDN5213496.1"/>
    <property type="molecule type" value="Genomic_DNA"/>
</dbReference>
<dbReference type="InterPro" id="IPR051598">
    <property type="entry name" value="TSUP/Inactive_protease-like"/>
</dbReference>
<evidence type="ECO:0000313" key="7">
    <source>
        <dbReference type="Proteomes" id="UP001172083"/>
    </source>
</evidence>
<name>A0ABT8L8D7_9BACT</name>
<evidence type="ECO:0000256" key="1">
    <source>
        <dbReference type="ARBA" id="ARBA00004141"/>
    </source>
</evidence>
<feature type="transmembrane region" description="Helical" evidence="5">
    <location>
        <begin position="78"/>
        <end position="98"/>
    </location>
</feature>
<dbReference type="Proteomes" id="UP001172083">
    <property type="component" value="Unassembled WGS sequence"/>
</dbReference>
<reference evidence="6" key="1">
    <citation type="submission" date="2023-06" db="EMBL/GenBank/DDBJ databases">
        <title>Genomic of Agaribacillus aureum.</title>
        <authorList>
            <person name="Wang G."/>
        </authorList>
    </citation>
    <scope>NUCLEOTIDE SEQUENCE</scope>
    <source>
        <strain evidence="6">BMA12</strain>
    </source>
</reference>
<keyword evidence="2 5" id="KW-0812">Transmembrane</keyword>
<proteinExistence type="inferred from homology"/>
<evidence type="ECO:0000313" key="6">
    <source>
        <dbReference type="EMBL" id="MDN5213496.1"/>
    </source>
</evidence>
<feature type="transmembrane region" description="Helical" evidence="5">
    <location>
        <begin position="166"/>
        <end position="183"/>
    </location>
</feature>
<evidence type="ECO:0000256" key="5">
    <source>
        <dbReference type="RuleBase" id="RU363041"/>
    </source>
</evidence>